<keyword evidence="1 5" id="KW-0597">Phosphoprotein</keyword>
<dbReference type="InterPro" id="IPR058245">
    <property type="entry name" value="NreC/VraR/RcsB-like_REC"/>
</dbReference>
<dbReference type="InterPro" id="IPR011006">
    <property type="entry name" value="CheY-like_superfamily"/>
</dbReference>
<dbReference type="SUPFAM" id="SSF46894">
    <property type="entry name" value="C-terminal effector domain of the bipartite response regulators"/>
    <property type="match status" value="1"/>
</dbReference>
<sequence length="215" mass="22895">MTDTDILVLLVDDHPVVRAGLAALINGLDDMSVVAEVDDLESTLRAVRAHRPQVILMDLNLGSAEHSGVEIIAELQRGVDGPAPKILVLTTYQTESDILRALDAGALGYLLKDAPAEELLSAIRATARGETVLSPAIAATLVRRSSQPGPTITEREVEVLELLARGMGNKELAKTMFISEGTVKAHLAHVYGKLGVDTRAGAVAAAIERRIIRVN</sequence>
<dbReference type="SUPFAM" id="SSF52172">
    <property type="entry name" value="CheY-like"/>
    <property type="match status" value="1"/>
</dbReference>
<dbReference type="CDD" id="cd17535">
    <property type="entry name" value="REC_NarL-like"/>
    <property type="match status" value="1"/>
</dbReference>
<evidence type="ECO:0000259" key="7">
    <source>
        <dbReference type="PROSITE" id="PS50110"/>
    </source>
</evidence>
<dbReference type="SMART" id="SM00448">
    <property type="entry name" value="REC"/>
    <property type="match status" value="1"/>
</dbReference>
<dbReference type="SMART" id="SM00421">
    <property type="entry name" value="HTH_LUXR"/>
    <property type="match status" value="1"/>
</dbReference>
<dbReference type="EMBL" id="AEUD01000003">
    <property type="protein sequence ID" value="EGD56277.1"/>
    <property type="molecule type" value="Genomic_DNA"/>
</dbReference>
<dbReference type="Gene3D" id="3.40.50.2300">
    <property type="match status" value="1"/>
</dbReference>
<organism evidence="8 9">
    <name type="scientific">Gordonia neofelifaecis NRRL B-59395</name>
    <dbReference type="NCBI Taxonomy" id="644548"/>
    <lineage>
        <taxon>Bacteria</taxon>
        <taxon>Bacillati</taxon>
        <taxon>Actinomycetota</taxon>
        <taxon>Actinomycetes</taxon>
        <taxon>Mycobacteriales</taxon>
        <taxon>Gordoniaceae</taxon>
        <taxon>Gordonia</taxon>
    </lineage>
</organism>
<dbReference type="Proteomes" id="UP000035065">
    <property type="component" value="Unassembled WGS sequence"/>
</dbReference>
<evidence type="ECO:0000256" key="2">
    <source>
        <dbReference type="ARBA" id="ARBA00023015"/>
    </source>
</evidence>
<dbReference type="GO" id="GO:0000160">
    <property type="term" value="P:phosphorelay signal transduction system"/>
    <property type="evidence" value="ECO:0007669"/>
    <property type="project" value="InterPro"/>
</dbReference>
<accession>F1YGX9</accession>
<dbReference type="STRING" id="644548.SCNU_05486"/>
<dbReference type="CDD" id="cd06170">
    <property type="entry name" value="LuxR_C_like"/>
    <property type="match status" value="1"/>
</dbReference>
<proteinExistence type="predicted"/>
<dbReference type="PROSITE" id="PS50110">
    <property type="entry name" value="RESPONSE_REGULATORY"/>
    <property type="match status" value="1"/>
</dbReference>
<dbReference type="AlphaFoldDB" id="F1YGX9"/>
<evidence type="ECO:0000256" key="1">
    <source>
        <dbReference type="ARBA" id="ARBA00022553"/>
    </source>
</evidence>
<keyword evidence="9" id="KW-1185">Reference proteome</keyword>
<keyword evidence="2" id="KW-0805">Transcription regulation</keyword>
<dbReference type="Pfam" id="PF00072">
    <property type="entry name" value="Response_reg"/>
    <property type="match status" value="1"/>
</dbReference>
<dbReference type="PROSITE" id="PS50043">
    <property type="entry name" value="HTH_LUXR_2"/>
    <property type="match status" value="1"/>
</dbReference>
<dbReference type="InterPro" id="IPR001789">
    <property type="entry name" value="Sig_transdc_resp-reg_receiver"/>
</dbReference>
<dbReference type="Pfam" id="PF00196">
    <property type="entry name" value="GerE"/>
    <property type="match status" value="1"/>
</dbReference>
<comment type="caution">
    <text evidence="8">The sequence shown here is derived from an EMBL/GenBank/DDBJ whole genome shotgun (WGS) entry which is preliminary data.</text>
</comment>
<dbReference type="eggNOG" id="COG2197">
    <property type="taxonomic scope" value="Bacteria"/>
</dbReference>
<dbReference type="PRINTS" id="PR00038">
    <property type="entry name" value="HTHLUXR"/>
</dbReference>
<dbReference type="RefSeq" id="WP_009678353.1">
    <property type="nucleotide sequence ID" value="NZ_AEUD01000003.1"/>
</dbReference>
<feature type="domain" description="Response regulatory" evidence="7">
    <location>
        <begin position="7"/>
        <end position="127"/>
    </location>
</feature>
<gene>
    <name evidence="8" type="ORF">SCNU_05486</name>
</gene>
<evidence type="ECO:0000256" key="5">
    <source>
        <dbReference type="PROSITE-ProRule" id="PRU00169"/>
    </source>
</evidence>
<feature type="domain" description="HTH luxR-type" evidence="6">
    <location>
        <begin position="145"/>
        <end position="210"/>
    </location>
</feature>
<dbReference type="OrthoDB" id="9808843at2"/>
<evidence type="ECO:0000313" key="8">
    <source>
        <dbReference type="EMBL" id="EGD56277.1"/>
    </source>
</evidence>
<dbReference type="InterPro" id="IPR016032">
    <property type="entry name" value="Sig_transdc_resp-reg_C-effctor"/>
</dbReference>
<dbReference type="InterPro" id="IPR039420">
    <property type="entry name" value="WalR-like"/>
</dbReference>
<evidence type="ECO:0000256" key="4">
    <source>
        <dbReference type="ARBA" id="ARBA00023163"/>
    </source>
</evidence>
<reference evidence="8 9" key="1">
    <citation type="journal article" date="2011" name="J. Bacteriol.">
        <title>Draft Genome Sequence of Gordonia neofelifaecis NRRL B-59395, a Cholesterol-Degrading Actinomycete.</title>
        <authorList>
            <person name="Ge F."/>
            <person name="Li W."/>
            <person name="Chen G."/>
            <person name="Liu Y."/>
            <person name="Zhang G."/>
            <person name="Yong B."/>
            <person name="Wang Q."/>
            <person name="Wang N."/>
            <person name="Huang Z."/>
            <person name="Li W."/>
            <person name="Wang J."/>
            <person name="Wu C."/>
            <person name="Xie Q."/>
            <person name="Liu G."/>
        </authorList>
    </citation>
    <scope>NUCLEOTIDE SEQUENCE [LARGE SCALE GENOMIC DNA]</scope>
    <source>
        <strain evidence="8 9">NRRL B-59395</strain>
    </source>
</reference>
<dbReference type="GO" id="GO:0006355">
    <property type="term" value="P:regulation of DNA-templated transcription"/>
    <property type="evidence" value="ECO:0007669"/>
    <property type="project" value="InterPro"/>
</dbReference>
<keyword evidence="3" id="KW-0238">DNA-binding</keyword>
<keyword evidence="4" id="KW-0804">Transcription</keyword>
<dbReference type="PANTHER" id="PTHR43214:SF24">
    <property type="entry name" value="TRANSCRIPTIONAL REGULATORY PROTEIN NARL-RELATED"/>
    <property type="match status" value="1"/>
</dbReference>
<evidence type="ECO:0000313" key="9">
    <source>
        <dbReference type="Proteomes" id="UP000035065"/>
    </source>
</evidence>
<protein>
    <submittedName>
        <fullName evidence="8">LuxR family two component transcriptional regulator</fullName>
    </submittedName>
</protein>
<name>F1YGX9_9ACTN</name>
<feature type="modified residue" description="4-aspartylphosphate" evidence="5">
    <location>
        <position position="58"/>
    </location>
</feature>
<dbReference type="PANTHER" id="PTHR43214">
    <property type="entry name" value="TWO-COMPONENT RESPONSE REGULATOR"/>
    <property type="match status" value="1"/>
</dbReference>
<dbReference type="GO" id="GO:0003677">
    <property type="term" value="F:DNA binding"/>
    <property type="evidence" value="ECO:0007669"/>
    <property type="project" value="UniProtKB-KW"/>
</dbReference>
<evidence type="ECO:0000256" key="3">
    <source>
        <dbReference type="ARBA" id="ARBA00023125"/>
    </source>
</evidence>
<evidence type="ECO:0000259" key="6">
    <source>
        <dbReference type="PROSITE" id="PS50043"/>
    </source>
</evidence>
<dbReference type="InterPro" id="IPR000792">
    <property type="entry name" value="Tscrpt_reg_LuxR_C"/>
</dbReference>